<organism evidence="4">
    <name type="scientific">Micromonas pusilla (strain CCMP1545)</name>
    <name type="common">Picoplanktonic green alga</name>
    <dbReference type="NCBI Taxonomy" id="564608"/>
    <lineage>
        <taxon>Eukaryota</taxon>
        <taxon>Viridiplantae</taxon>
        <taxon>Chlorophyta</taxon>
        <taxon>Mamiellophyceae</taxon>
        <taxon>Mamiellales</taxon>
        <taxon>Mamiellaceae</taxon>
        <taxon>Micromonas</taxon>
    </lineage>
</organism>
<evidence type="ECO:0000313" key="4">
    <source>
        <dbReference type="Proteomes" id="UP000001876"/>
    </source>
</evidence>
<dbReference type="GeneID" id="9689900"/>
<feature type="compositionally biased region" description="Basic and acidic residues" evidence="1">
    <location>
        <begin position="447"/>
        <end position="456"/>
    </location>
</feature>
<dbReference type="STRING" id="564608.C1N9I6"/>
<keyword evidence="2" id="KW-0472">Membrane</keyword>
<feature type="transmembrane region" description="Helical" evidence="2">
    <location>
        <begin position="414"/>
        <end position="435"/>
    </location>
</feature>
<evidence type="ECO:0000256" key="2">
    <source>
        <dbReference type="SAM" id="Phobius"/>
    </source>
</evidence>
<feature type="transmembrane region" description="Helical" evidence="2">
    <location>
        <begin position="122"/>
        <end position="145"/>
    </location>
</feature>
<feature type="transmembrane region" description="Helical" evidence="2">
    <location>
        <begin position="483"/>
        <end position="503"/>
    </location>
</feature>
<dbReference type="EMBL" id="GG663751">
    <property type="protein sequence ID" value="EEH51531.1"/>
    <property type="molecule type" value="Genomic_DNA"/>
</dbReference>
<name>C1N9I6_MICPC</name>
<evidence type="ECO:0000313" key="3">
    <source>
        <dbReference type="EMBL" id="EEH51531.1"/>
    </source>
</evidence>
<dbReference type="Proteomes" id="UP000001876">
    <property type="component" value="Unassembled WGS sequence"/>
</dbReference>
<keyword evidence="2" id="KW-0812">Transmembrane</keyword>
<dbReference type="RefSeq" id="XP_003064626.1">
    <property type="nucleotide sequence ID" value="XM_003064580.1"/>
</dbReference>
<keyword evidence="4" id="KW-1185">Reference proteome</keyword>
<feature type="transmembrane region" description="Helical" evidence="2">
    <location>
        <begin position="165"/>
        <end position="190"/>
    </location>
</feature>
<feature type="transmembrane region" description="Helical" evidence="2">
    <location>
        <begin position="337"/>
        <end position="355"/>
    </location>
</feature>
<proteinExistence type="predicted"/>
<feature type="compositionally biased region" description="Low complexity" evidence="1">
    <location>
        <begin position="9"/>
        <end position="18"/>
    </location>
</feature>
<accession>C1N9I6</accession>
<reference evidence="3 4" key="1">
    <citation type="journal article" date="2009" name="Science">
        <title>Green evolution and dynamic adaptations revealed by genomes of the marine picoeukaryotes Micromonas.</title>
        <authorList>
            <person name="Worden A.Z."/>
            <person name="Lee J.H."/>
            <person name="Mock T."/>
            <person name="Rouze P."/>
            <person name="Simmons M.P."/>
            <person name="Aerts A.L."/>
            <person name="Allen A.E."/>
            <person name="Cuvelier M.L."/>
            <person name="Derelle E."/>
            <person name="Everett M.V."/>
            <person name="Foulon E."/>
            <person name="Grimwood J."/>
            <person name="Gundlach H."/>
            <person name="Henrissat B."/>
            <person name="Napoli C."/>
            <person name="McDonald S.M."/>
            <person name="Parker M.S."/>
            <person name="Rombauts S."/>
            <person name="Salamov A."/>
            <person name="Von Dassow P."/>
            <person name="Badger J.H."/>
            <person name="Coutinho P.M."/>
            <person name="Demir E."/>
            <person name="Dubchak I."/>
            <person name="Gentemann C."/>
            <person name="Eikrem W."/>
            <person name="Gready J.E."/>
            <person name="John U."/>
            <person name="Lanier W."/>
            <person name="Lindquist E.A."/>
            <person name="Lucas S."/>
            <person name="Mayer K.F."/>
            <person name="Moreau H."/>
            <person name="Not F."/>
            <person name="Otillar R."/>
            <person name="Panaud O."/>
            <person name="Pangilinan J."/>
            <person name="Paulsen I."/>
            <person name="Piegu B."/>
            <person name="Poliakov A."/>
            <person name="Robbens S."/>
            <person name="Schmutz J."/>
            <person name="Toulza E."/>
            <person name="Wyss T."/>
            <person name="Zelensky A."/>
            <person name="Zhou K."/>
            <person name="Armbrust E.V."/>
            <person name="Bhattacharya D."/>
            <person name="Goodenough U.W."/>
            <person name="Van de Peer Y."/>
            <person name="Grigoriev I.V."/>
        </authorList>
    </citation>
    <scope>NUCLEOTIDE SEQUENCE [LARGE SCALE GENOMIC DNA]</scope>
    <source>
        <strain evidence="3 4">CCMP1545</strain>
    </source>
</reference>
<protein>
    <submittedName>
        <fullName evidence="3">Predicted protein</fullName>
    </submittedName>
</protein>
<feature type="transmembrane region" description="Helical" evidence="2">
    <location>
        <begin position="299"/>
        <end position="317"/>
    </location>
</feature>
<feature type="transmembrane region" description="Helical" evidence="2">
    <location>
        <begin position="202"/>
        <end position="224"/>
    </location>
</feature>
<feature type="transmembrane region" description="Helical" evidence="2">
    <location>
        <begin position="236"/>
        <end position="255"/>
    </location>
</feature>
<feature type="region of interest" description="Disordered" evidence="1">
    <location>
        <begin position="446"/>
        <end position="472"/>
    </location>
</feature>
<keyword evidence="2" id="KW-1133">Transmembrane helix</keyword>
<feature type="transmembrane region" description="Helical" evidence="2">
    <location>
        <begin position="376"/>
        <end position="402"/>
    </location>
</feature>
<evidence type="ECO:0000256" key="1">
    <source>
        <dbReference type="SAM" id="MobiDB-lite"/>
    </source>
</evidence>
<feature type="transmembrane region" description="Helical" evidence="2">
    <location>
        <begin position="515"/>
        <end position="538"/>
    </location>
</feature>
<feature type="region of interest" description="Disordered" evidence="1">
    <location>
        <begin position="1"/>
        <end position="27"/>
    </location>
</feature>
<sequence>MATRRDAATLDSEAASSSSEEEAAAEKRAAAAADGGFRALLAATRAPSSPLPTLLLFLLLHDFRPSEPFLVEHYVRALGVDATYVAERVFPLFTYARMPCLAIVALWSSAGRRRRGGGRRCLAVVIAGACASVLATTLTLSISSISSIGGGARASATASEPSARVVAVLATSQTLVAFAFASHQALIGWLFQSSVARGGGALAAATHGVKAAALLASGASALFGQAMRASGAPLEALFATTACVSVVAVAVAARLRADDDDATRSSSSPEGRRVVVVVRARPRRDGGFARTARAMPRDAWLWCAWSVACAPSHAYVASNWQALASTAGGPTAGGFNGYFSSAQYALAAIATMALGRGAYRRRRAGAGVAVAANARGWIAPAATATLAASTAALAAWGAGWWFSSSGGINAAVGYAALLIFACAFEATSGVCAAAMGKGARVGAAAASRDDDRRAERGSASGGQVSDDDDDDDDAALVGGHVTALFSLVSAVGYLLASAAHAAFDARGGVSLATRFASHAAWLACASALLAAAASGGFFGAGSRRGSRDDDDDDDGGGGASGGYVTDDFEEGGGGEGVDAPLLRRTTD</sequence>
<dbReference type="OMA" id="CAPSHAY"/>
<dbReference type="KEGG" id="mpp:MICPUCDRAFT_54517"/>
<feature type="region of interest" description="Disordered" evidence="1">
    <location>
        <begin position="541"/>
        <end position="587"/>
    </location>
</feature>
<gene>
    <name evidence="3" type="ORF">MICPUCDRAFT_54517</name>
</gene>
<dbReference type="OrthoDB" id="18814at2759"/>
<dbReference type="AlphaFoldDB" id="C1N9I6"/>